<evidence type="ECO:0000313" key="9">
    <source>
        <dbReference type="Proteomes" id="UP001160301"/>
    </source>
</evidence>
<dbReference type="GO" id="GO:0004674">
    <property type="term" value="F:protein serine/threonine kinase activity"/>
    <property type="evidence" value="ECO:0007669"/>
    <property type="project" value="UniProtKB-EC"/>
</dbReference>
<dbReference type="EMBL" id="JARZHI010000007">
    <property type="protein sequence ID" value="MDI1430161.1"/>
    <property type="molecule type" value="Genomic_DNA"/>
</dbReference>
<organism evidence="8 9">
    <name type="scientific">Polyangium sorediatum</name>
    <dbReference type="NCBI Taxonomy" id="889274"/>
    <lineage>
        <taxon>Bacteria</taxon>
        <taxon>Pseudomonadati</taxon>
        <taxon>Myxococcota</taxon>
        <taxon>Polyangia</taxon>
        <taxon>Polyangiales</taxon>
        <taxon>Polyangiaceae</taxon>
        <taxon>Polyangium</taxon>
    </lineage>
</organism>
<evidence type="ECO:0000256" key="3">
    <source>
        <dbReference type="ARBA" id="ARBA00022777"/>
    </source>
</evidence>
<dbReference type="RefSeq" id="WP_136969414.1">
    <property type="nucleotide sequence ID" value="NZ_JARZHI010000007.1"/>
</dbReference>
<dbReference type="InterPro" id="IPR017441">
    <property type="entry name" value="Protein_kinase_ATP_BS"/>
</dbReference>
<feature type="compositionally biased region" description="Low complexity" evidence="6">
    <location>
        <begin position="397"/>
        <end position="419"/>
    </location>
</feature>
<sequence>MSPRDVQIGDILADKYLVERILGRGGMGVVVAALHLDLHERRAIKLMLPEQLGNAVAVERFLREARATVRLRSEHLTQIHDIGRLDSGAPYIVMELLHGLDLAQILEKTGPLPTDLAALYVFQACKALAEAHAGGIVHRDIKPSNLFSTSCADGSPCIKVLDFGISKQLPLPGIEPVDVTGQNDVMGSLLYMSPEQMRSAKNVDGRTDVWSLGVTLYKLVTNRAPFEASNQVELFTRILGGAPCEPPRIYRPDLDPGLEEVILRCLVHDVGARMPSVVDLMSALKPYLPGNAPRSESPTNLRPPLPSAPPVTAEPSADKARSRLRVPITMATSGLLMLAGAAALRWPLSPPPEAPAIPAAPPLASTPSPAPRPEPTPTIFTTPPVPAPTASTSAMGPSASPAVSPAASPAAPSTVPSTSRGSSTGKAPNPGTPRPTTEEGKKPLKGAEPFDPEIF</sequence>
<keyword evidence="4 5" id="KW-0067">ATP-binding</keyword>
<evidence type="ECO:0000256" key="2">
    <source>
        <dbReference type="ARBA" id="ARBA00022741"/>
    </source>
</evidence>
<feature type="binding site" evidence="5">
    <location>
        <position position="45"/>
    </location>
    <ligand>
        <name>ATP</name>
        <dbReference type="ChEBI" id="CHEBI:30616"/>
    </ligand>
</feature>
<dbReference type="Gene3D" id="1.10.510.10">
    <property type="entry name" value="Transferase(Phosphotransferase) domain 1"/>
    <property type="match status" value="1"/>
</dbReference>
<keyword evidence="1 8" id="KW-0808">Transferase</keyword>
<evidence type="ECO:0000256" key="1">
    <source>
        <dbReference type="ARBA" id="ARBA00022679"/>
    </source>
</evidence>
<dbReference type="InterPro" id="IPR011009">
    <property type="entry name" value="Kinase-like_dom_sf"/>
</dbReference>
<dbReference type="Proteomes" id="UP001160301">
    <property type="component" value="Unassembled WGS sequence"/>
</dbReference>
<dbReference type="CDD" id="cd14014">
    <property type="entry name" value="STKc_PknB_like"/>
    <property type="match status" value="1"/>
</dbReference>
<proteinExistence type="predicted"/>
<protein>
    <submittedName>
        <fullName evidence="8">Serine/threonine-protein kinase</fullName>
        <ecNumber evidence="8">2.7.11.1</ecNumber>
    </submittedName>
</protein>
<accession>A0ABT6NPB4</accession>
<reference evidence="8 9" key="1">
    <citation type="submission" date="2023-04" db="EMBL/GenBank/DDBJ databases">
        <title>The genome sequence of Polyangium sorediatum DSM14670.</title>
        <authorList>
            <person name="Zhang X."/>
        </authorList>
    </citation>
    <scope>NUCLEOTIDE SEQUENCE [LARGE SCALE GENOMIC DNA]</scope>
    <source>
        <strain evidence="8 9">DSM 14670</strain>
    </source>
</reference>
<gene>
    <name evidence="8" type="ORF">QHF89_11665</name>
</gene>
<evidence type="ECO:0000259" key="7">
    <source>
        <dbReference type="PROSITE" id="PS50011"/>
    </source>
</evidence>
<keyword evidence="3 8" id="KW-0418">Kinase</keyword>
<dbReference type="PROSITE" id="PS00107">
    <property type="entry name" value="PROTEIN_KINASE_ATP"/>
    <property type="match status" value="1"/>
</dbReference>
<dbReference type="PROSITE" id="PS50011">
    <property type="entry name" value="PROTEIN_KINASE_DOM"/>
    <property type="match status" value="1"/>
</dbReference>
<feature type="region of interest" description="Disordered" evidence="6">
    <location>
        <begin position="355"/>
        <end position="455"/>
    </location>
</feature>
<dbReference type="SUPFAM" id="SSF56112">
    <property type="entry name" value="Protein kinase-like (PK-like)"/>
    <property type="match status" value="1"/>
</dbReference>
<dbReference type="PANTHER" id="PTHR43289">
    <property type="entry name" value="MITOGEN-ACTIVATED PROTEIN KINASE KINASE KINASE 20-RELATED"/>
    <property type="match status" value="1"/>
</dbReference>
<dbReference type="Gene3D" id="3.30.200.20">
    <property type="entry name" value="Phosphorylase Kinase, domain 1"/>
    <property type="match status" value="1"/>
</dbReference>
<dbReference type="InterPro" id="IPR000719">
    <property type="entry name" value="Prot_kinase_dom"/>
</dbReference>
<dbReference type="Pfam" id="PF00069">
    <property type="entry name" value="Pkinase"/>
    <property type="match status" value="1"/>
</dbReference>
<evidence type="ECO:0000256" key="6">
    <source>
        <dbReference type="SAM" id="MobiDB-lite"/>
    </source>
</evidence>
<evidence type="ECO:0000256" key="5">
    <source>
        <dbReference type="PROSITE-ProRule" id="PRU10141"/>
    </source>
</evidence>
<dbReference type="PRINTS" id="PR01217">
    <property type="entry name" value="PRICHEXTENSN"/>
</dbReference>
<evidence type="ECO:0000256" key="4">
    <source>
        <dbReference type="ARBA" id="ARBA00022840"/>
    </source>
</evidence>
<comment type="caution">
    <text evidence="8">The sequence shown here is derived from an EMBL/GenBank/DDBJ whole genome shotgun (WGS) entry which is preliminary data.</text>
</comment>
<dbReference type="PANTHER" id="PTHR43289:SF6">
    <property type="entry name" value="SERINE_THREONINE-PROTEIN KINASE NEKL-3"/>
    <property type="match status" value="1"/>
</dbReference>
<dbReference type="SMART" id="SM00220">
    <property type="entry name" value="S_TKc"/>
    <property type="match status" value="1"/>
</dbReference>
<evidence type="ECO:0000313" key="8">
    <source>
        <dbReference type="EMBL" id="MDI1430161.1"/>
    </source>
</evidence>
<keyword evidence="9" id="KW-1185">Reference proteome</keyword>
<feature type="domain" description="Protein kinase" evidence="7">
    <location>
        <begin position="16"/>
        <end position="288"/>
    </location>
</feature>
<name>A0ABT6NPB4_9BACT</name>
<dbReference type="EC" id="2.7.11.1" evidence="8"/>
<keyword evidence="2 5" id="KW-0547">Nucleotide-binding</keyword>
<feature type="region of interest" description="Disordered" evidence="6">
    <location>
        <begin position="291"/>
        <end position="320"/>
    </location>
</feature>